<protein>
    <submittedName>
        <fullName evidence="1">Uncharacterized protein</fullName>
    </submittedName>
</protein>
<geneLocation type="plasmid" evidence="1">
    <name>pSinB</name>
</geneLocation>
<organism evidence="1">
    <name type="scientific">Sinorhizobium sp. M14</name>
    <dbReference type="NCBI Taxonomy" id="430451"/>
    <lineage>
        <taxon>Bacteria</taxon>
        <taxon>Pseudomonadati</taxon>
        <taxon>Pseudomonadota</taxon>
        <taxon>Alphaproteobacteria</taxon>
        <taxon>Hyphomicrobiales</taxon>
        <taxon>Rhizobiaceae</taxon>
        <taxon>Sinorhizobium/Ensifer group</taxon>
        <taxon>Sinorhizobium</taxon>
    </lineage>
</organism>
<reference evidence="1" key="1">
    <citation type="submission" date="2015-11" db="EMBL/GenBank/DDBJ databases">
        <title>Molecular characterization of pSinB plasmid of arsenite oxidizing, metalotolerant Sinorhizobium sp. M14 - insight into the heavy metal resistome of sinorhizobial extrachromosomal replicons.</title>
        <authorList>
            <person name="Romaniuk K."/>
            <person name="Decewicz P."/>
            <person name="Mielnicki S."/>
            <person name="Sklodowska A."/>
            <person name="Dziewit L."/>
            <person name="Drewniak L."/>
        </authorList>
    </citation>
    <scope>NUCLEOTIDE SEQUENCE</scope>
    <source>
        <strain evidence="1">M14</strain>
        <plasmid evidence="1">pSinB</plasmid>
    </source>
</reference>
<accession>A0A142BPX0</accession>
<dbReference type="EMBL" id="KU140623">
    <property type="protein sequence ID" value="AMP35128.1"/>
    <property type="molecule type" value="Genomic_DNA"/>
</dbReference>
<sequence>MIRTLALNDKARIARVDNPSYKDPQFRIFAGSVDFAENVIMRDSGR</sequence>
<gene>
    <name evidence="1" type="ORF">pSinB_269</name>
</gene>
<proteinExistence type="predicted"/>
<dbReference type="AlphaFoldDB" id="A0A142BPX0"/>
<keyword evidence="1" id="KW-0614">Plasmid</keyword>
<name>A0A142BPX0_9HYPH</name>
<evidence type="ECO:0000313" key="1">
    <source>
        <dbReference type="EMBL" id="AMP35128.1"/>
    </source>
</evidence>